<dbReference type="InterPro" id="IPR037207">
    <property type="entry name" value="Nuop51_4Fe4S-bd_sf"/>
</dbReference>
<evidence type="ECO:0000313" key="7">
    <source>
        <dbReference type="EMBL" id="QJE94474.1"/>
    </source>
</evidence>
<dbReference type="Gene3D" id="6.10.250.1450">
    <property type="match status" value="1"/>
</dbReference>
<dbReference type="EMBL" id="CP051774">
    <property type="protein sequence ID" value="QJE94474.1"/>
    <property type="molecule type" value="Genomic_DNA"/>
</dbReference>
<proteinExistence type="inferred from homology"/>
<organism evidence="7 8">
    <name type="scientific">Luteolibacter luteus</name>
    <dbReference type="NCBI Taxonomy" id="2728835"/>
    <lineage>
        <taxon>Bacteria</taxon>
        <taxon>Pseudomonadati</taxon>
        <taxon>Verrucomicrobiota</taxon>
        <taxon>Verrucomicrobiia</taxon>
        <taxon>Verrucomicrobiales</taxon>
        <taxon>Verrucomicrobiaceae</taxon>
        <taxon>Luteolibacter</taxon>
    </lineage>
</organism>
<keyword evidence="4" id="KW-0408">Iron</keyword>
<keyword evidence="5" id="KW-0411">Iron-sulfur</keyword>
<feature type="domain" description="NADH-ubiquinone oxidoreductase 51kDa subunit iron-sulphur binding" evidence="6">
    <location>
        <begin position="359"/>
        <end position="404"/>
    </location>
</feature>
<dbReference type="Pfam" id="PF22461">
    <property type="entry name" value="SLBB_2"/>
    <property type="match status" value="1"/>
</dbReference>
<dbReference type="PANTHER" id="PTHR43578">
    <property type="entry name" value="NADH-QUINONE OXIDOREDUCTASE SUBUNIT F"/>
    <property type="match status" value="1"/>
</dbReference>
<dbReference type="Pfam" id="PF10589">
    <property type="entry name" value="NADH_4Fe-4S"/>
    <property type="match status" value="1"/>
</dbReference>
<evidence type="ECO:0000259" key="6">
    <source>
        <dbReference type="SMART" id="SM00928"/>
    </source>
</evidence>
<evidence type="ECO:0000313" key="8">
    <source>
        <dbReference type="Proteomes" id="UP000501812"/>
    </source>
</evidence>
<dbReference type="FunFam" id="3.40.50.11540:FF:000001">
    <property type="entry name" value="NADH dehydrogenase [ubiquinone] flavoprotein 1, mitochondrial"/>
    <property type="match status" value="1"/>
</dbReference>
<dbReference type="Proteomes" id="UP000501812">
    <property type="component" value="Chromosome"/>
</dbReference>
<dbReference type="GO" id="GO:0010181">
    <property type="term" value="F:FMN binding"/>
    <property type="evidence" value="ECO:0007669"/>
    <property type="project" value="InterPro"/>
</dbReference>
<dbReference type="Gene3D" id="3.40.50.11540">
    <property type="entry name" value="NADH-ubiquinone oxidoreductase 51kDa subunit"/>
    <property type="match status" value="1"/>
</dbReference>
<dbReference type="KEGG" id="luo:HHL09_01275"/>
<protein>
    <submittedName>
        <fullName evidence="7">NADH-quinone oxidoreductase subunit NuoF</fullName>
    </submittedName>
</protein>
<dbReference type="Pfam" id="PF01512">
    <property type="entry name" value="Complex1_51K"/>
    <property type="match status" value="1"/>
</dbReference>
<evidence type="ECO:0000256" key="5">
    <source>
        <dbReference type="ARBA" id="ARBA00023014"/>
    </source>
</evidence>
<dbReference type="FunFam" id="1.20.1440.230:FF:000001">
    <property type="entry name" value="Mitochondrial NADH dehydrogenase flavoprotein 1"/>
    <property type="match status" value="1"/>
</dbReference>
<dbReference type="Gene3D" id="1.20.1440.230">
    <property type="entry name" value="NADH-ubiquinone oxidoreductase 51kDa subunit, iron-sulphur binding domain"/>
    <property type="match status" value="1"/>
</dbReference>
<dbReference type="SUPFAM" id="SSF140490">
    <property type="entry name" value="Nqo1C-terminal domain-like"/>
    <property type="match status" value="1"/>
</dbReference>
<dbReference type="SMART" id="SM00928">
    <property type="entry name" value="NADH_4Fe-4S"/>
    <property type="match status" value="1"/>
</dbReference>
<dbReference type="InterPro" id="IPR037225">
    <property type="entry name" value="Nuo51_FMN-bd_sf"/>
</dbReference>
<dbReference type="GO" id="GO:0008137">
    <property type="term" value="F:NADH dehydrogenase (ubiquinone) activity"/>
    <property type="evidence" value="ECO:0007669"/>
    <property type="project" value="InterPro"/>
</dbReference>
<gene>
    <name evidence="7" type="primary">nuoF</name>
    <name evidence="7" type="ORF">HHL09_01275</name>
</gene>
<name>A0A858RCY8_9BACT</name>
<dbReference type="InterPro" id="IPR001949">
    <property type="entry name" value="NADH-UbQ_OxRdtase_51kDa_CS"/>
</dbReference>
<dbReference type="InterPro" id="IPR019575">
    <property type="entry name" value="Nuop51_4Fe4S-bd"/>
</dbReference>
<dbReference type="SUPFAM" id="SSF142984">
    <property type="entry name" value="Nqo1 middle domain-like"/>
    <property type="match status" value="1"/>
</dbReference>
<sequence>MVTYKAGKQPDSREYRLIFKNVDRESWDPSIDCYLRDGGYEDLKKAFGMEPKAITEEVKKSGLRGRGGAGFPTGLKWTFIPPNNTKPVYLICNCDESEPGTFKDRYIVHQDPHQLVEGMVISCFAVGAKVAYIYIREEFPEAAIILEKAIAEAREKNFVGKNVLGSGFDVEIYVHRGAAAYICGEETGLIESLEGKRAYPRIKPPYFPAALGLYMCPTIVNNVESLCHVKHIVRMGGDEYAKLGVKNNTGTRILCVSGDVKKPGYFEVEVGKVTMRELLYDMCGGPKDGREFKAVIPGGSSAKILRCDEEFTLKGKGPEGTDLKMSFWDIPMDFDSLAACGSMAGSGGVIVMDNTRKMSWVLNNLNTFYAHESCGQCTPCREGSMWMKKISDRIVAGEASPKDIATLESVAYQIDGRTICAFGEASSWPVEAIIAKFREELIADTKETNEAVPHNAESEAQRRYLQHA</sequence>
<dbReference type="NCBIfam" id="NF010120">
    <property type="entry name" value="PRK13596.1"/>
    <property type="match status" value="1"/>
</dbReference>
<evidence type="ECO:0000256" key="4">
    <source>
        <dbReference type="ARBA" id="ARBA00023004"/>
    </source>
</evidence>
<dbReference type="PANTHER" id="PTHR43578:SF3">
    <property type="entry name" value="NADH-QUINONE OXIDOREDUCTASE SUBUNIT F"/>
    <property type="match status" value="1"/>
</dbReference>
<accession>A0A858RCY8</accession>
<dbReference type="SUPFAM" id="SSF142019">
    <property type="entry name" value="Nqo1 FMN-binding domain-like"/>
    <property type="match status" value="1"/>
</dbReference>
<evidence type="ECO:0000256" key="3">
    <source>
        <dbReference type="ARBA" id="ARBA00022723"/>
    </source>
</evidence>
<evidence type="ECO:0000256" key="1">
    <source>
        <dbReference type="ARBA" id="ARBA00007523"/>
    </source>
</evidence>
<dbReference type="GO" id="GO:0046872">
    <property type="term" value="F:metal ion binding"/>
    <property type="evidence" value="ECO:0007669"/>
    <property type="project" value="UniProtKB-KW"/>
</dbReference>
<keyword evidence="3" id="KW-0479">Metal-binding</keyword>
<evidence type="ECO:0000256" key="2">
    <source>
        <dbReference type="ARBA" id="ARBA00022485"/>
    </source>
</evidence>
<dbReference type="AlphaFoldDB" id="A0A858RCY8"/>
<dbReference type="GO" id="GO:0051539">
    <property type="term" value="F:4 iron, 4 sulfur cluster binding"/>
    <property type="evidence" value="ECO:0007669"/>
    <property type="project" value="UniProtKB-KW"/>
</dbReference>
<dbReference type="RefSeq" id="WP_169452695.1">
    <property type="nucleotide sequence ID" value="NZ_CP051774.1"/>
</dbReference>
<dbReference type="PROSITE" id="PS00645">
    <property type="entry name" value="COMPLEX1_51K_2"/>
    <property type="match status" value="1"/>
</dbReference>
<dbReference type="InterPro" id="IPR054765">
    <property type="entry name" value="SLBB_dom"/>
</dbReference>
<reference evidence="7 8" key="1">
    <citation type="submission" date="2020-04" db="EMBL/GenBank/DDBJ databases">
        <title>Luteolibacter sp. G-1-1-1 isolated from soil.</title>
        <authorList>
            <person name="Dahal R.H."/>
        </authorList>
    </citation>
    <scope>NUCLEOTIDE SEQUENCE [LARGE SCALE GENOMIC DNA]</scope>
    <source>
        <strain evidence="7 8">G-1-1-1</strain>
    </source>
</reference>
<keyword evidence="8" id="KW-1185">Reference proteome</keyword>
<dbReference type="InterPro" id="IPR011538">
    <property type="entry name" value="Nuo51_FMN-bd"/>
</dbReference>
<comment type="similarity">
    <text evidence="1">Belongs to the complex I 51 kDa subunit family.</text>
</comment>
<keyword evidence="2" id="KW-0004">4Fe-4S</keyword>
<dbReference type="Gene3D" id="3.10.20.600">
    <property type="match status" value="1"/>
</dbReference>